<dbReference type="InterPro" id="IPR001245">
    <property type="entry name" value="Ser-Thr/Tyr_kinase_cat_dom"/>
</dbReference>
<evidence type="ECO:0000313" key="9">
    <source>
        <dbReference type="Proteomes" id="UP000324897"/>
    </source>
</evidence>
<dbReference type="Gene3D" id="1.10.510.10">
    <property type="entry name" value="Transferase(Phosphotransferase) domain 1"/>
    <property type="match status" value="1"/>
</dbReference>
<dbReference type="AlphaFoldDB" id="A0A5J9TST2"/>
<keyword evidence="2" id="KW-0808">Transferase</keyword>
<dbReference type="InterPro" id="IPR000719">
    <property type="entry name" value="Prot_kinase_dom"/>
</dbReference>
<accession>A0A5J9TST2</accession>
<evidence type="ECO:0000259" key="7">
    <source>
        <dbReference type="PROSITE" id="PS50011"/>
    </source>
</evidence>
<protein>
    <recommendedName>
        <fullName evidence="7">Protein kinase domain-containing protein</fullName>
    </recommendedName>
</protein>
<feature type="non-terminal residue" evidence="8">
    <location>
        <position position="1"/>
    </location>
</feature>
<keyword evidence="9" id="KW-1185">Reference proteome</keyword>
<proteinExistence type="inferred from homology"/>
<evidence type="ECO:0000256" key="5">
    <source>
        <dbReference type="ARBA" id="ARBA00022840"/>
    </source>
</evidence>
<dbReference type="InterPro" id="IPR011009">
    <property type="entry name" value="Kinase-like_dom_sf"/>
</dbReference>
<dbReference type="Pfam" id="PF00069">
    <property type="entry name" value="Pkinase"/>
    <property type="match status" value="1"/>
</dbReference>
<dbReference type="OrthoDB" id="266718at2759"/>
<feature type="domain" description="Protein kinase" evidence="7">
    <location>
        <begin position="1"/>
        <end position="222"/>
    </location>
</feature>
<dbReference type="PANTHER" id="PTHR48016">
    <property type="entry name" value="MAP KINASE KINASE KINASE SSK2-RELATED-RELATED"/>
    <property type="match status" value="1"/>
</dbReference>
<evidence type="ECO:0000256" key="3">
    <source>
        <dbReference type="ARBA" id="ARBA00022741"/>
    </source>
</evidence>
<dbReference type="SMART" id="SM00220">
    <property type="entry name" value="S_TKc"/>
    <property type="match status" value="1"/>
</dbReference>
<gene>
    <name evidence="8" type="ORF">EJB05_37913</name>
</gene>
<dbReference type="InterPro" id="IPR050538">
    <property type="entry name" value="MAP_kinase_kinase_kinase"/>
</dbReference>
<dbReference type="GO" id="GO:0005737">
    <property type="term" value="C:cytoplasm"/>
    <property type="evidence" value="ECO:0007669"/>
    <property type="project" value="TreeGrafter"/>
</dbReference>
<evidence type="ECO:0000313" key="8">
    <source>
        <dbReference type="EMBL" id="TVU14443.1"/>
    </source>
</evidence>
<dbReference type="EMBL" id="RWGY01000031">
    <property type="protein sequence ID" value="TVU14443.1"/>
    <property type="molecule type" value="Genomic_DNA"/>
</dbReference>
<dbReference type="Gramene" id="TVU14443">
    <property type="protein sequence ID" value="TVU14443"/>
    <property type="gene ID" value="EJB05_37913"/>
</dbReference>
<dbReference type="Proteomes" id="UP000324897">
    <property type="component" value="Unassembled WGS sequence"/>
</dbReference>
<dbReference type="GO" id="GO:0004709">
    <property type="term" value="F:MAP kinase kinase kinase activity"/>
    <property type="evidence" value="ECO:0007669"/>
    <property type="project" value="TreeGrafter"/>
</dbReference>
<sequence length="263" mass="29525">MDDAPSKERLKQLNQEIDILRELQHPNIVQYYGSELTDDALSIHLEYVSGGSIHILLREYGAFKESLIRKYAGQILAGLAYLHGRNTVHRDIKGANILVGHNGEVKLADFGMSKHISPYAEVHSFKGTPHWMAPEVVINSHGYDLSVDIWSFRCTIIEMATAKPPWHPCERAAAMFKIASSKEIPAIPDMFSEEGKNFLQLCLKRDPASRPSAAQLMNHPFVQDHPAESSKKNIGLSTTSSQHTSRTKGYRRYEAQLESTRTA</sequence>
<comment type="caution">
    <text evidence="8">The sequence shown here is derived from an EMBL/GenBank/DDBJ whole genome shotgun (WGS) entry which is preliminary data.</text>
</comment>
<evidence type="ECO:0000256" key="1">
    <source>
        <dbReference type="ARBA" id="ARBA00006529"/>
    </source>
</evidence>
<evidence type="ECO:0000256" key="2">
    <source>
        <dbReference type="ARBA" id="ARBA00022679"/>
    </source>
</evidence>
<dbReference type="PRINTS" id="PR00109">
    <property type="entry name" value="TYRKINASE"/>
</dbReference>
<organism evidence="8 9">
    <name type="scientific">Eragrostis curvula</name>
    <name type="common">weeping love grass</name>
    <dbReference type="NCBI Taxonomy" id="38414"/>
    <lineage>
        <taxon>Eukaryota</taxon>
        <taxon>Viridiplantae</taxon>
        <taxon>Streptophyta</taxon>
        <taxon>Embryophyta</taxon>
        <taxon>Tracheophyta</taxon>
        <taxon>Spermatophyta</taxon>
        <taxon>Magnoliopsida</taxon>
        <taxon>Liliopsida</taxon>
        <taxon>Poales</taxon>
        <taxon>Poaceae</taxon>
        <taxon>PACMAD clade</taxon>
        <taxon>Chloridoideae</taxon>
        <taxon>Eragrostideae</taxon>
        <taxon>Eragrostidinae</taxon>
        <taxon>Eragrostis</taxon>
    </lineage>
</organism>
<dbReference type="GO" id="GO:0005524">
    <property type="term" value="F:ATP binding"/>
    <property type="evidence" value="ECO:0007669"/>
    <property type="project" value="UniProtKB-KW"/>
</dbReference>
<dbReference type="PANTHER" id="PTHR48016:SF8">
    <property type="entry name" value="MITOGEN-ACTIVATED PROTEIN KINASE KINASE KINASE 3"/>
    <property type="match status" value="1"/>
</dbReference>
<name>A0A5J9TST2_9POAL</name>
<keyword evidence="4" id="KW-0418">Kinase</keyword>
<keyword evidence="5" id="KW-0067">ATP-binding</keyword>
<keyword evidence="3" id="KW-0547">Nucleotide-binding</keyword>
<feature type="region of interest" description="Disordered" evidence="6">
    <location>
        <begin position="220"/>
        <end position="263"/>
    </location>
</feature>
<evidence type="ECO:0000256" key="4">
    <source>
        <dbReference type="ARBA" id="ARBA00022777"/>
    </source>
</evidence>
<comment type="similarity">
    <text evidence="1">Belongs to the protein kinase superfamily. STE Ser/Thr protein kinase family. MAP kinase kinase kinase subfamily.</text>
</comment>
<dbReference type="PROSITE" id="PS50011">
    <property type="entry name" value="PROTEIN_KINASE_DOM"/>
    <property type="match status" value="1"/>
</dbReference>
<reference evidence="8 9" key="1">
    <citation type="journal article" date="2019" name="Sci. Rep.">
        <title>A high-quality genome of Eragrostis curvula grass provides insights into Poaceae evolution and supports new strategies to enhance forage quality.</title>
        <authorList>
            <person name="Carballo J."/>
            <person name="Santos B.A.C.M."/>
            <person name="Zappacosta D."/>
            <person name="Garbus I."/>
            <person name="Selva J.P."/>
            <person name="Gallo C.A."/>
            <person name="Diaz A."/>
            <person name="Albertini E."/>
            <person name="Caccamo M."/>
            <person name="Echenique V."/>
        </authorList>
    </citation>
    <scope>NUCLEOTIDE SEQUENCE [LARGE SCALE GENOMIC DNA]</scope>
    <source>
        <strain evidence="9">cv. Victoria</strain>
        <tissue evidence="8">Leaf</tissue>
    </source>
</reference>
<feature type="compositionally biased region" description="Polar residues" evidence="6">
    <location>
        <begin position="235"/>
        <end position="244"/>
    </location>
</feature>
<dbReference type="SUPFAM" id="SSF56112">
    <property type="entry name" value="Protein kinase-like (PK-like)"/>
    <property type="match status" value="1"/>
</dbReference>
<evidence type="ECO:0000256" key="6">
    <source>
        <dbReference type="SAM" id="MobiDB-lite"/>
    </source>
</evidence>